<organism evidence="2 3">
    <name type="scientific">Brassicogethes aeneus</name>
    <name type="common">Rape pollen beetle</name>
    <name type="synonym">Meligethes aeneus</name>
    <dbReference type="NCBI Taxonomy" id="1431903"/>
    <lineage>
        <taxon>Eukaryota</taxon>
        <taxon>Metazoa</taxon>
        <taxon>Ecdysozoa</taxon>
        <taxon>Arthropoda</taxon>
        <taxon>Hexapoda</taxon>
        <taxon>Insecta</taxon>
        <taxon>Pterygota</taxon>
        <taxon>Neoptera</taxon>
        <taxon>Endopterygota</taxon>
        <taxon>Coleoptera</taxon>
        <taxon>Polyphaga</taxon>
        <taxon>Cucujiformia</taxon>
        <taxon>Nitidulidae</taxon>
        <taxon>Meligethinae</taxon>
        <taxon>Brassicogethes</taxon>
    </lineage>
</organism>
<dbReference type="InterPro" id="IPR035892">
    <property type="entry name" value="C2_domain_sf"/>
</dbReference>
<dbReference type="SUPFAM" id="SSF49562">
    <property type="entry name" value="C2 domain (Calcium/lipid-binding domain, CaLB)"/>
    <property type="match status" value="1"/>
</dbReference>
<dbReference type="PANTHER" id="PTHR10024">
    <property type="entry name" value="SYNAPTOTAGMIN"/>
    <property type="match status" value="1"/>
</dbReference>
<protein>
    <recommendedName>
        <fullName evidence="1">C2 domain-containing protein</fullName>
    </recommendedName>
</protein>
<sequence>MEQKFNKLFNSLNINNKIGFGPSETDHPQIGFKVTYSENEKVLRIKVIGARKLPAVYGSIKPKGYLVKVTVFPEKEKFETKIVVNPTPIFNEEFIFPLTSPYTSRSDPLKGKFISFTIYANLEDEQETSGTTPKHVLKRFFSFNENNTDLVELRKKSVRTSGRKSYRNSLNNRRTVGAVTYYLDSKVFTQNISGKEVSTPDIWRTVKDITGGTIAATRDGNKGSVEISLQYAVSEDGNNDVVEISVTKFRCSVQTMQDHEKVGGQLYIKITAFEREDLVQKMKSDKFEPTISLKLDESTSTLRATVTQYNLNYVKILVRLISRNMVGKKEVLGKIEIDKNSEVWKEIVSKPSEKITRMMNLQ</sequence>
<dbReference type="GO" id="GO:0005544">
    <property type="term" value="F:calcium-dependent phospholipid binding"/>
    <property type="evidence" value="ECO:0007669"/>
    <property type="project" value="TreeGrafter"/>
</dbReference>
<keyword evidence="3" id="KW-1185">Reference proteome</keyword>
<evidence type="ECO:0000313" key="2">
    <source>
        <dbReference type="EMBL" id="CAH0556971.1"/>
    </source>
</evidence>
<dbReference type="Pfam" id="PF00168">
    <property type="entry name" value="C2"/>
    <property type="match status" value="1"/>
</dbReference>
<feature type="domain" description="C2" evidence="1">
    <location>
        <begin position="42"/>
        <end position="167"/>
    </location>
</feature>
<gene>
    <name evidence="2" type="ORF">MELIAE_LOCUS7790</name>
</gene>
<proteinExistence type="predicted"/>
<dbReference type="GO" id="GO:0070382">
    <property type="term" value="C:exocytic vesicle"/>
    <property type="evidence" value="ECO:0007669"/>
    <property type="project" value="TreeGrafter"/>
</dbReference>
<dbReference type="GO" id="GO:0000149">
    <property type="term" value="F:SNARE binding"/>
    <property type="evidence" value="ECO:0007669"/>
    <property type="project" value="TreeGrafter"/>
</dbReference>
<dbReference type="Proteomes" id="UP001154078">
    <property type="component" value="Chromosome 5"/>
</dbReference>
<dbReference type="GO" id="GO:0001786">
    <property type="term" value="F:phosphatidylserine binding"/>
    <property type="evidence" value="ECO:0007669"/>
    <property type="project" value="TreeGrafter"/>
</dbReference>
<evidence type="ECO:0000259" key="1">
    <source>
        <dbReference type="SMART" id="SM00239"/>
    </source>
</evidence>
<dbReference type="GO" id="GO:0005509">
    <property type="term" value="F:calcium ion binding"/>
    <property type="evidence" value="ECO:0007669"/>
    <property type="project" value="TreeGrafter"/>
</dbReference>
<dbReference type="GO" id="GO:0017156">
    <property type="term" value="P:calcium-ion regulated exocytosis"/>
    <property type="evidence" value="ECO:0007669"/>
    <property type="project" value="TreeGrafter"/>
</dbReference>
<dbReference type="AlphaFoldDB" id="A0A9P0B3Y7"/>
<dbReference type="GO" id="GO:0005886">
    <property type="term" value="C:plasma membrane"/>
    <property type="evidence" value="ECO:0007669"/>
    <property type="project" value="TreeGrafter"/>
</dbReference>
<dbReference type="SMART" id="SM00239">
    <property type="entry name" value="C2"/>
    <property type="match status" value="1"/>
</dbReference>
<dbReference type="GO" id="GO:0030276">
    <property type="term" value="F:clathrin binding"/>
    <property type="evidence" value="ECO:0007669"/>
    <property type="project" value="TreeGrafter"/>
</dbReference>
<dbReference type="CDD" id="cd00030">
    <property type="entry name" value="C2"/>
    <property type="match status" value="1"/>
</dbReference>
<dbReference type="PANTHER" id="PTHR10024:SF374">
    <property type="entry name" value="C2 DOMAIN-CONTAINING PROTEIN"/>
    <property type="match status" value="1"/>
</dbReference>
<dbReference type="OrthoDB" id="8251120at2759"/>
<reference evidence="2" key="1">
    <citation type="submission" date="2021-12" db="EMBL/GenBank/DDBJ databases">
        <authorList>
            <person name="King R."/>
        </authorList>
    </citation>
    <scope>NUCLEOTIDE SEQUENCE</scope>
</reference>
<name>A0A9P0B3Y7_BRAAE</name>
<dbReference type="EMBL" id="OV121136">
    <property type="protein sequence ID" value="CAH0556971.1"/>
    <property type="molecule type" value="Genomic_DNA"/>
</dbReference>
<dbReference type="InterPro" id="IPR000008">
    <property type="entry name" value="C2_dom"/>
</dbReference>
<evidence type="ECO:0000313" key="3">
    <source>
        <dbReference type="Proteomes" id="UP001154078"/>
    </source>
</evidence>
<dbReference type="Gene3D" id="2.60.40.150">
    <property type="entry name" value="C2 domain"/>
    <property type="match status" value="2"/>
</dbReference>
<accession>A0A9P0B3Y7</accession>